<evidence type="ECO:0000259" key="8">
    <source>
        <dbReference type="Pfam" id="PF04825"/>
    </source>
</evidence>
<dbReference type="InterPro" id="IPR036390">
    <property type="entry name" value="WH_DNA-bd_sf"/>
</dbReference>
<dbReference type="InterPro" id="IPR023093">
    <property type="entry name" value="ScpA-like_C"/>
</dbReference>
<dbReference type="EMBL" id="GEEE01010413">
    <property type="protein sequence ID" value="JAP52812.1"/>
    <property type="molecule type" value="Transcribed_RNA"/>
</dbReference>
<feature type="domain" description="Rad21/Rec8-like protein N-terminal" evidence="8">
    <location>
        <begin position="1"/>
        <end position="103"/>
    </location>
</feature>
<feature type="region of interest" description="Disordered" evidence="6">
    <location>
        <begin position="561"/>
        <end position="584"/>
    </location>
</feature>
<sequence length="790" mass="86495">MFYAHFVLSKKGPLARIWLAAHWDKKLTRAHVFETNISSSVEAILEPKLKMALRTSGHLLLGVVRIYSRKAKYLLADCNEIYVKIKTAFRPGAVDLPDQSNREAAIAAITLPENIQDYEATMADLTAINLNTMTINQSRPEDITMREDFGEINLGRQDDDFGDSAFNELSNREVLREGDVGFDSVYGRGTDASGRFSVRPSDRPSIRGDLDADDTLIGGSADERGKIDKRLSGFTPARGSVHGDMDLDDGFAGALYDDDSDGSFGGEIVHSLFASPNLFEDPSAQKDLEKIAASNFNTHVNATELQIQREGALGDVADKTTVEAVGGVSITSMANAEVLVPHGQKNGSLMPQVNLSHAQDSAMIMTTTAASMTRTNLAKDNTTLLSNEGEAFALLPIDVTVTATEPRRAAKRKRRLIIDEQKSIPSELMKTQMQDTTDITTQLDLAPPTKRLMHMKETGSLDRLFTLPGRAIPSRILQRMFTRNLITQALPDELHEEHLNTAYSGQMSAGVVGVTFTSTTINDNQASFLATRDMMRTPTYQSTTNIAQHENQGLDVIPEGTEETVSSHPSNHHTFSVQQSDPNKLVNDRPFAMTGEHHADHIDQTNENIHDPFLATVDRAATRPTDIPEPASVQSDDLDDGGADFPLIDTPYLPPPSVLSEAPADVLSLEHELAERDMRGAFGDDLMNDTTLQDGAGTGASAVTAEVAEERRLEKRSKDMLRRLRAHTAQHGWAPDGLSLLAMCENNTKKQAASKFYTVLLLRKQGAVELAQDGPYLDIRIFRGPTFGGV</sequence>
<evidence type="ECO:0000259" key="7">
    <source>
        <dbReference type="Pfam" id="PF04824"/>
    </source>
</evidence>
<evidence type="ECO:0000256" key="6">
    <source>
        <dbReference type="SAM" id="MobiDB-lite"/>
    </source>
</evidence>
<evidence type="ECO:0008006" key="10">
    <source>
        <dbReference type="Google" id="ProtNLM"/>
    </source>
</evidence>
<evidence type="ECO:0000256" key="3">
    <source>
        <dbReference type="ARBA" id="ARBA00009870"/>
    </source>
</evidence>
<dbReference type="InterPro" id="IPR049589">
    <property type="entry name" value="NXP1_M-like"/>
</dbReference>
<feature type="compositionally biased region" description="Polar residues" evidence="6">
    <location>
        <begin position="563"/>
        <end position="582"/>
    </location>
</feature>
<feature type="domain" description="Rad21/Rec8-like protein C-terminal eukaryotic" evidence="7">
    <location>
        <begin position="738"/>
        <end position="787"/>
    </location>
</feature>
<dbReference type="Pfam" id="PF04825">
    <property type="entry name" value="Rad21_Rec8_N"/>
    <property type="match status" value="1"/>
</dbReference>
<evidence type="ECO:0000313" key="9">
    <source>
        <dbReference type="EMBL" id="JAP52812.1"/>
    </source>
</evidence>
<accession>A0A0X3PW67</accession>
<dbReference type="InterPro" id="IPR006910">
    <property type="entry name" value="Rad21_Rec8_N"/>
</dbReference>
<dbReference type="AlphaFoldDB" id="A0A0X3PW67"/>
<comment type="subcellular location">
    <subcellularLocation>
        <location evidence="2">Chromosome</location>
    </subcellularLocation>
    <subcellularLocation>
        <location evidence="1">Nucleus</location>
    </subcellularLocation>
</comment>
<evidence type="ECO:0000256" key="2">
    <source>
        <dbReference type="ARBA" id="ARBA00004286"/>
    </source>
</evidence>
<organism evidence="9">
    <name type="scientific">Schistocephalus solidus</name>
    <name type="common">Tapeworm</name>
    <dbReference type="NCBI Taxonomy" id="70667"/>
    <lineage>
        <taxon>Eukaryota</taxon>
        <taxon>Metazoa</taxon>
        <taxon>Spiralia</taxon>
        <taxon>Lophotrochozoa</taxon>
        <taxon>Platyhelminthes</taxon>
        <taxon>Cestoda</taxon>
        <taxon>Eucestoda</taxon>
        <taxon>Diphyllobothriidea</taxon>
        <taxon>Diphyllobothriidae</taxon>
        <taxon>Schistocephalus</taxon>
    </lineage>
</organism>
<evidence type="ECO:0000256" key="1">
    <source>
        <dbReference type="ARBA" id="ARBA00004123"/>
    </source>
</evidence>
<reference evidence="9" key="1">
    <citation type="submission" date="2016-01" db="EMBL/GenBank/DDBJ databases">
        <title>Reference transcriptome for the parasite Schistocephalus solidus: insights into the molecular evolution of parasitism.</title>
        <authorList>
            <person name="Hebert F.O."/>
            <person name="Grambauer S."/>
            <person name="Barber I."/>
            <person name="Landry C.R."/>
            <person name="Aubin-Horth N."/>
        </authorList>
    </citation>
    <scope>NUCLEOTIDE SEQUENCE</scope>
</reference>
<dbReference type="GO" id="GO:0005634">
    <property type="term" value="C:nucleus"/>
    <property type="evidence" value="ECO:0007669"/>
    <property type="project" value="UniProtKB-SubCell"/>
</dbReference>
<dbReference type="GO" id="GO:1990414">
    <property type="term" value="P:replication-born double-strand break repair via sister chromatid exchange"/>
    <property type="evidence" value="ECO:0007669"/>
    <property type="project" value="TreeGrafter"/>
</dbReference>
<feature type="region of interest" description="Disordered" evidence="6">
    <location>
        <begin position="622"/>
        <end position="659"/>
    </location>
</feature>
<dbReference type="Pfam" id="PF04824">
    <property type="entry name" value="Rad21_Rec8"/>
    <property type="match status" value="1"/>
</dbReference>
<dbReference type="CDD" id="cd21792">
    <property type="entry name" value="Rad21_Rec8_M_NXP1-like"/>
    <property type="match status" value="1"/>
</dbReference>
<dbReference type="GO" id="GO:0007062">
    <property type="term" value="P:sister chromatid cohesion"/>
    <property type="evidence" value="ECO:0007669"/>
    <property type="project" value="InterPro"/>
</dbReference>
<dbReference type="PANTHER" id="PTHR12585">
    <property type="entry name" value="SCC1 / RAD21 FAMILY MEMBER"/>
    <property type="match status" value="1"/>
</dbReference>
<keyword evidence="4" id="KW-0158">Chromosome</keyword>
<evidence type="ECO:0000256" key="4">
    <source>
        <dbReference type="ARBA" id="ARBA00022454"/>
    </source>
</evidence>
<dbReference type="Gene3D" id="1.10.10.580">
    <property type="entry name" value="Structural maintenance of chromosome 1. Chain E"/>
    <property type="match status" value="1"/>
</dbReference>
<keyword evidence="5" id="KW-0539">Nucleus</keyword>
<comment type="similarity">
    <text evidence="3">Belongs to the rad21 family.</text>
</comment>
<proteinExistence type="inferred from homology"/>
<dbReference type="InterPro" id="IPR039781">
    <property type="entry name" value="Rad21/Rec8-like"/>
</dbReference>
<gene>
    <name evidence="9" type="ORF">TR84352</name>
</gene>
<protein>
    <recommendedName>
        <fullName evidence="10">Double-strand-break repair protein rad21 homolog</fullName>
    </recommendedName>
</protein>
<dbReference type="GO" id="GO:0003682">
    <property type="term" value="F:chromatin binding"/>
    <property type="evidence" value="ECO:0007669"/>
    <property type="project" value="TreeGrafter"/>
</dbReference>
<evidence type="ECO:0000256" key="5">
    <source>
        <dbReference type="ARBA" id="ARBA00023242"/>
    </source>
</evidence>
<dbReference type="SUPFAM" id="SSF46785">
    <property type="entry name" value="Winged helix' DNA-binding domain"/>
    <property type="match status" value="1"/>
</dbReference>
<dbReference type="InterPro" id="IPR006909">
    <property type="entry name" value="Rad21/Rec8_C_eu"/>
</dbReference>
<dbReference type="PANTHER" id="PTHR12585:SF69">
    <property type="entry name" value="FI11703P"/>
    <property type="match status" value="1"/>
</dbReference>
<name>A0A0X3PW67_SCHSO</name>
<dbReference type="GO" id="GO:0008278">
    <property type="term" value="C:cohesin complex"/>
    <property type="evidence" value="ECO:0007669"/>
    <property type="project" value="InterPro"/>
</dbReference>